<proteinExistence type="predicted"/>
<evidence type="ECO:0008006" key="3">
    <source>
        <dbReference type="Google" id="ProtNLM"/>
    </source>
</evidence>
<gene>
    <name evidence="1" type="ORF">MBOE_25910</name>
</gene>
<evidence type="ECO:0000313" key="1">
    <source>
        <dbReference type="EMBL" id="BBX90942.1"/>
    </source>
</evidence>
<reference evidence="1 2" key="1">
    <citation type="journal article" date="2019" name="Emerg. Microbes Infect.">
        <title>Comprehensive subspecies identification of 175 nontuberculous mycobacteria species based on 7547 genomic profiles.</title>
        <authorList>
            <person name="Matsumoto Y."/>
            <person name="Kinjo T."/>
            <person name="Motooka D."/>
            <person name="Nabeya D."/>
            <person name="Jung N."/>
            <person name="Uechi K."/>
            <person name="Horii T."/>
            <person name="Iida T."/>
            <person name="Fujita J."/>
            <person name="Nakamura S."/>
        </authorList>
    </citation>
    <scope>NUCLEOTIDE SEQUENCE [LARGE SCALE GENOMIC DNA]</scope>
    <source>
        <strain evidence="1 2">JCM 15653</strain>
    </source>
</reference>
<organism evidence="1 2">
    <name type="scientific">Mycolicibacterium boenickei</name>
    <dbReference type="NCBI Taxonomy" id="146017"/>
    <lineage>
        <taxon>Bacteria</taxon>
        <taxon>Bacillati</taxon>
        <taxon>Actinomycetota</taxon>
        <taxon>Actinomycetes</taxon>
        <taxon>Mycobacteriales</taxon>
        <taxon>Mycobacteriaceae</taxon>
        <taxon>Mycolicibacterium</taxon>
    </lineage>
</organism>
<protein>
    <recommendedName>
        <fullName evidence="3">Lipoprotein</fullName>
    </recommendedName>
</protein>
<sequence>MRVEDRYRATTGTVLALSDNGVMLCPFCSDDLTHVDEISAGYFPGDDYDQGATSASTATFDAMNGEVRQGPTTDLRYSDRRHWVEIHIDCEVCHGGTLVLGQCKGFTEVYLVPNVKTSARVSK</sequence>
<accession>A0ABN5Z9Q2</accession>
<dbReference type="Proteomes" id="UP000466683">
    <property type="component" value="Chromosome"/>
</dbReference>
<evidence type="ECO:0000313" key="2">
    <source>
        <dbReference type="Proteomes" id="UP000466683"/>
    </source>
</evidence>
<keyword evidence="2" id="KW-1185">Reference proteome</keyword>
<dbReference type="EMBL" id="AP022579">
    <property type="protein sequence ID" value="BBX90942.1"/>
    <property type="molecule type" value="Genomic_DNA"/>
</dbReference>
<name>A0ABN5Z9Q2_9MYCO</name>